<feature type="region of interest" description="Disordered" evidence="5">
    <location>
        <begin position="487"/>
        <end position="514"/>
    </location>
</feature>
<dbReference type="PROSITE" id="PS50084">
    <property type="entry name" value="KH_TYPE_1"/>
    <property type="match status" value="4"/>
</dbReference>
<dbReference type="GO" id="GO:0006355">
    <property type="term" value="P:regulation of DNA-templated transcription"/>
    <property type="evidence" value="ECO:0007669"/>
    <property type="project" value="InterPro"/>
</dbReference>
<dbReference type="GO" id="GO:0005634">
    <property type="term" value="C:nucleus"/>
    <property type="evidence" value="ECO:0007669"/>
    <property type="project" value="UniProtKB-SubCell"/>
</dbReference>
<evidence type="ECO:0000259" key="6">
    <source>
        <dbReference type="SMART" id="SM00322"/>
    </source>
</evidence>
<feature type="domain" description="K Homology" evidence="6">
    <location>
        <begin position="25"/>
        <end position="95"/>
    </location>
</feature>
<dbReference type="CDD" id="cd22399">
    <property type="entry name" value="KH-I_FUBP_rpt4"/>
    <property type="match status" value="1"/>
</dbReference>
<dbReference type="InterPro" id="IPR036612">
    <property type="entry name" value="KH_dom_type_1_sf"/>
</dbReference>
<protein>
    <recommendedName>
        <fullName evidence="6">K Homology domain-containing protein</fullName>
    </recommendedName>
</protein>
<keyword evidence="4" id="KW-0694">RNA-binding</keyword>
<evidence type="ECO:0000313" key="8">
    <source>
        <dbReference type="Proteomes" id="UP001187531"/>
    </source>
</evidence>
<dbReference type="AlphaFoldDB" id="A0AA88IG91"/>
<feature type="domain" description="K Homology" evidence="6">
    <location>
        <begin position="348"/>
        <end position="419"/>
    </location>
</feature>
<dbReference type="Gene3D" id="3.30.1370.10">
    <property type="entry name" value="K Homology domain, type 1"/>
    <property type="match status" value="4"/>
</dbReference>
<comment type="caution">
    <text evidence="7">The sequence shown here is derived from an EMBL/GenBank/DDBJ whole genome shotgun (WGS) entry which is preliminary data.</text>
</comment>
<reference evidence="7" key="1">
    <citation type="submission" date="2023-07" db="EMBL/GenBank/DDBJ databases">
        <title>Chromosome-level genome assembly of Artemia franciscana.</title>
        <authorList>
            <person name="Jo E."/>
        </authorList>
    </citation>
    <scope>NUCLEOTIDE SEQUENCE</scope>
    <source>
        <tissue evidence="7">Whole body</tissue>
    </source>
</reference>
<dbReference type="InterPro" id="IPR004088">
    <property type="entry name" value="KH_dom_type_1"/>
</dbReference>
<proteinExistence type="predicted"/>
<feature type="domain" description="K Homology" evidence="6">
    <location>
        <begin position="221"/>
        <end position="293"/>
    </location>
</feature>
<evidence type="ECO:0000313" key="7">
    <source>
        <dbReference type="EMBL" id="KAK2726201.1"/>
    </source>
</evidence>
<sequence length="653" mass="67946">MSDGGLGALQNGNIIPNMAAPLTGGQRSEDISVPDKLVGLIIGRGGESISRLQAETGCKIQMAPDSNGVGDRGCTLTGTPESIQRCKDMIMSIITAHNAGVQNGAVMGGPPTFMGNPMGGGNTGGGGGGQVEIMVPKDKVGLVIGKGGETIKQLMERTGAKMFILQENSSPDADKPLRIMGDPHKVEMARQMVYDLMADKEMDGGGFGGRPKFSSPTGFGGPEAIQVPVHRSAVGVVIGKGGEMINRIQNETGARVQFQKDDENGPGEYRMCHLTGTPNQCQEARKRIEDLVESVMIRDRQSGRGRGSGPMPAGRFGGPPGNWDGYGPPMGGPMGPGGPGPGPRNGREPVTSTFVVPAHKCGIIIGKGGETIKWINMTAGAHCEIDKNPPPNANEKIFVIRGTVEQIDHAKRLMAEKLGIAPPPPTQFSGGPGGPGPQGGPPGQNFPAQNWGGNYPDFRQGQQPGNPPNDPNAAAWAAYYQQYYGQNAPQGAPAAPAAAQPQPTPTPTPASTGAQQDFTQQWIEYYRSMGMHKEAEMLEQHAKSQTRVNPAAQTAAQGPTAAPAAAAAAPAQGAGGQPDYSQQWIEYYKSIGKFKEAEAIEAQLKASQASTAAATGPYPNQPTGYPAGYGGSAAPQASYYGGQASAYPGYSVP</sequence>
<dbReference type="CDD" id="cd22397">
    <property type="entry name" value="KH-I_FUBP_rpt2"/>
    <property type="match status" value="1"/>
</dbReference>
<feature type="compositionally biased region" description="Low complexity" evidence="5">
    <location>
        <begin position="487"/>
        <end position="501"/>
    </location>
</feature>
<evidence type="ECO:0000256" key="3">
    <source>
        <dbReference type="ARBA" id="ARBA00023242"/>
    </source>
</evidence>
<dbReference type="InterPro" id="IPR004087">
    <property type="entry name" value="KH_dom"/>
</dbReference>
<accession>A0AA88IG91</accession>
<evidence type="ECO:0000256" key="4">
    <source>
        <dbReference type="PROSITE-ProRule" id="PRU00117"/>
    </source>
</evidence>
<dbReference type="InterPro" id="IPR015096">
    <property type="entry name" value="FUBP_C"/>
</dbReference>
<dbReference type="Proteomes" id="UP001187531">
    <property type="component" value="Unassembled WGS sequence"/>
</dbReference>
<dbReference type="CDD" id="cd22396">
    <property type="entry name" value="KH-I_FUBP_rpt1"/>
    <property type="match status" value="1"/>
</dbReference>
<dbReference type="Pfam" id="PF09005">
    <property type="entry name" value="FUBP_C"/>
    <property type="match status" value="2"/>
</dbReference>
<gene>
    <name evidence="7" type="ORF">QYM36_000602</name>
</gene>
<dbReference type="CDD" id="cd22398">
    <property type="entry name" value="KH-I_FUBP_rpt3"/>
    <property type="match status" value="1"/>
</dbReference>
<feature type="compositionally biased region" description="Low complexity" evidence="5">
    <location>
        <begin position="550"/>
        <end position="572"/>
    </location>
</feature>
<dbReference type="EMBL" id="JAVRJZ010000002">
    <property type="protein sequence ID" value="KAK2726201.1"/>
    <property type="molecule type" value="Genomic_DNA"/>
</dbReference>
<name>A0AA88IG91_ARTSF</name>
<dbReference type="SUPFAM" id="SSF54791">
    <property type="entry name" value="Eukaryotic type KH-domain (KH-domain type I)"/>
    <property type="match status" value="4"/>
</dbReference>
<evidence type="ECO:0000256" key="5">
    <source>
        <dbReference type="SAM" id="MobiDB-lite"/>
    </source>
</evidence>
<keyword evidence="8" id="KW-1185">Reference proteome</keyword>
<feature type="region of interest" description="Disordered" evidence="5">
    <location>
        <begin position="419"/>
        <end position="473"/>
    </location>
</feature>
<dbReference type="GO" id="GO:0003723">
    <property type="term" value="F:RNA binding"/>
    <property type="evidence" value="ECO:0007669"/>
    <property type="project" value="UniProtKB-UniRule"/>
</dbReference>
<feature type="region of interest" description="Disordered" evidence="5">
    <location>
        <begin position="537"/>
        <end position="577"/>
    </location>
</feature>
<comment type="subcellular location">
    <subcellularLocation>
        <location evidence="1">Nucleus</location>
    </subcellularLocation>
</comment>
<feature type="domain" description="K Homology" evidence="6">
    <location>
        <begin position="127"/>
        <end position="198"/>
    </location>
</feature>
<keyword evidence="2" id="KW-0677">Repeat</keyword>
<organism evidence="7 8">
    <name type="scientific">Artemia franciscana</name>
    <name type="common">Brine shrimp</name>
    <name type="synonym">Artemia sanfranciscana</name>
    <dbReference type="NCBI Taxonomy" id="6661"/>
    <lineage>
        <taxon>Eukaryota</taxon>
        <taxon>Metazoa</taxon>
        <taxon>Ecdysozoa</taxon>
        <taxon>Arthropoda</taxon>
        <taxon>Crustacea</taxon>
        <taxon>Branchiopoda</taxon>
        <taxon>Anostraca</taxon>
        <taxon>Artemiidae</taxon>
        <taxon>Artemia</taxon>
    </lineage>
</organism>
<keyword evidence="3" id="KW-0539">Nucleus</keyword>
<dbReference type="Pfam" id="PF00013">
    <property type="entry name" value="KH_1"/>
    <property type="match status" value="4"/>
</dbReference>
<evidence type="ECO:0000256" key="1">
    <source>
        <dbReference type="ARBA" id="ARBA00004123"/>
    </source>
</evidence>
<evidence type="ECO:0000256" key="2">
    <source>
        <dbReference type="ARBA" id="ARBA00022737"/>
    </source>
</evidence>
<dbReference type="SMART" id="SM00322">
    <property type="entry name" value="KH"/>
    <property type="match status" value="4"/>
</dbReference>
<dbReference type="PANTHER" id="PTHR10288">
    <property type="entry name" value="KH DOMAIN CONTAINING RNA BINDING PROTEIN"/>
    <property type="match status" value="1"/>
</dbReference>